<name>A0ACC5WGQ0_PANGG</name>
<accession>A0ACC5WGQ0</accession>
<comment type="caution">
    <text evidence="1">The sequence shown here is derived from an EMBL/GenBank/DDBJ whole genome shotgun (WGS) entry which is preliminary data.</text>
</comment>
<keyword evidence="2" id="KW-1185">Reference proteome</keyword>
<sequence length="98" mass="10753">MASLYQRFTGKINTSASFPGPPEASRLLGAREKATKSPEPRPERRRGTAREDEDGGESITPPTQRAWPILASLDSRPRMAVALNEFKLVISLHPGNVL</sequence>
<gene>
    <name evidence="1" type="ORF">PGIGA_G00207790</name>
</gene>
<evidence type="ECO:0000313" key="1">
    <source>
        <dbReference type="EMBL" id="MCI4377808.1"/>
    </source>
</evidence>
<organism evidence="1 2">
    <name type="scientific">Pangasianodon gigas</name>
    <name type="common">Mekong giant catfish</name>
    <name type="synonym">Pangasius gigas</name>
    <dbReference type="NCBI Taxonomy" id="30993"/>
    <lineage>
        <taxon>Eukaryota</taxon>
        <taxon>Metazoa</taxon>
        <taxon>Chordata</taxon>
        <taxon>Craniata</taxon>
        <taxon>Vertebrata</taxon>
        <taxon>Euteleostomi</taxon>
        <taxon>Actinopterygii</taxon>
        <taxon>Neopterygii</taxon>
        <taxon>Teleostei</taxon>
        <taxon>Ostariophysi</taxon>
        <taxon>Siluriformes</taxon>
        <taxon>Pangasiidae</taxon>
        <taxon>Pangasianodon</taxon>
    </lineage>
</organism>
<evidence type="ECO:0000313" key="2">
    <source>
        <dbReference type="Proteomes" id="UP000829447"/>
    </source>
</evidence>
<proteinExistence type="predicted"/>
<protein>
    <submittedName>
        <fullName evidence="1">Uncharacterized protein</fullName>
    </submittedName>
</protein>
<dbReference type="EMBL" id="CM040457">
    <property type="protein sequence ID" value="MCI4377808.1"/>
    <property type="molecule type" value="Genomic_DNA"/>
</dbReference>
<dbReference type="Proteomes" id="UP000829447">
    <property type="component" value="Linkage Group LG4"/>
</dbReference>
<reference evidence="1 2" key="1">
    <citation type="journal article" date="2022" name="bioRxiv">
        <title>An ancient truncated duplication of the anti-Mullerian hormone receptor type 2 gene is a potential conserved master sex determinant in the Pangasiidae catfish family.</title>
        <authorList>
            <person name="Wen M."/>
            <person name="Pan Q."/>
            <person name="Jouanno E."/>
            <person name="Montfort J."/>
            <person name="Zahm M."/>
            <person name="Cabau C."/>
            <person name="Klopp C."/>
            <person name="Iampietro C."/>
            <person name="Roques C."/>
            <person name="Bouchez O."/>
            <person name="Castinel A."/>
            <person name="Donnadieu C."/>
            <person name="Parrinello H."/>
            <person name="Poncet C."/>
            <person name="Belmonte E."/>
            <person name="Gautier V."/>
            <person name="Avarre J.-C."/>
            <person name="Dugue R."/>
            <person name="Gustiano R."/>
            <person name="Ha T.T.T."/>
            <person name="Campet M."/>
            <person name="Sriphairoj K."/>
            <person name="Ribolli J."/>
            <person name="de Almeida F.L."/>
            <person name="Desvignes T."/>
            <person name="Postlethwait J.H."/>
            <person name="Bucao C.F."/>
            <person name="Robinson-Rechavi M."/>
            <person name="Bobe J."/>
            <person name="Herpin A."/>
            <person name="Guiguen Y."/>
        </authorList>
    </citation>
    <scope>NUCLEOTIDE SEQUENCE [LARGE SCALE GENOMIC DNA]</scope>
    <source>
        <strain evidence="1">YG-Dec2019</strain>
    </source>
</reference>